<feature type="domain" description="ShKT" evidence="2">
    <location>
        <begin position="29"/>
        <end position="70"/>
    </location>
</feature>
<dbReference type="OrthoDB" id="417068at2759"/>
<accession>A0A812M718</accession>
<reference evidence="3" key="1">
    <citation type="submission" date="2021-02" db="EMBL/GenBank/DDBJ databases">
        <authorList>
            <person name="Dougan E. K."/>
            <person name="Rhodes N."/>
            <person name="Thang M."/>
            <person name="Chan C."/>
        </authorList>
    </citation>
    <scope>NUCLEOTIDE SEQUENCE</scope>
</reference>
<organism evidence="3 4">
    <name type="scientific">Symbiodinium pilosum</name>
    <name type="common">Dinoflagellate</name>
    <dbReference type="NCBI Taxonomy" id="2952"/>
    <lineage>
        <taxon>Eukaryota</taxon>
        <taxon>Sar</taxon>
        <taxon>Alveolata</taxon>
        <taxon>Dinophyceae</taxon>
        <taxon>Suessiales</taxon>
        <taxon>Symbiodiniaceae</taxon>
        <taxon>Symbiodinium</taxon>
    </lineage>
</organism>
<dbReference type="AlphaFoldDB" id="A0A812M718"/>
<proteinExistence type="predicted"/>
<gene>
    <name evidence="3" type="ORF">SPIL2461_LOCUS5405</name>
</gene>
<keyword evidence="4" id="KW-1185">Reference proteome</keyword>
<dbReference type="InterPro" id="IPR003582">
    <property type="entry name" value="ShKT_dom"/>
</dbReference>
<evidence type="ECO:0000256" key="1">
    <source>
        <dbReference type="SAM" id="SignalP"/>
    </source>
</evidence>
<name>A0A812M718_SYMPI</name>
<dbReference type="Pfam" id="PF01549">
    <property type="entry name" value="ShK"/>
    <property type="match status" value="1"/>
</dbReference>
<comment type="caution">
    <text evidence="3">The sequence shown here is derived from an EMBL/GenBank/DDBJ whole genome shotgun (WGS) entry which is preliminary data.</text>
</comment>
<dbReference type="Gene3D" id="1.10.10.1870">
    <property type="entry name" value="ShTK domain-like"/>
    <property type="match status" value="1"/>
</dbReference>
<dbReference type="Proteomes" id="UP000649617">
    <property type="component" value="Unassembled WGS sequence"/>
</dbReference>
<dbReference type="EMBL" id="CAJNIZ010007624">
    <property type="protein sequence ID" value="CAE7259731.1"/>
    <property type="molecule type" value="Genomic_DNA"/>
</dbReference>
<evidence type="ECO:0000313" key="3">
    <source>
        <dbReference type="EMBL" id="CAE7259731.1"/>
    </source>
</evidence>
<protein>
    <recommendedName>
        <fullName evidence="2">ShKT domain-containing protein</fullName>
    </recommendedName>
</protein>
<feature type="chain" id="PRO_5032840586" description="ShKT domain-containing protein" evidence="1">
    <location>
        <begin position="18"/>
        <end position="232"/>
    </location>
</feature>
<evidence type="ECO:0000313" key="4">
    <source>
        <dbReference type="Proteomes" id="UP000649617"/>
    </source>
</evidence>
<feature type="signal peptide" evidence="1">
    <location>
        <begin position="1"/>
        <end position="17"/>
    </location>
</feature>
<sequence length="232" mass="25346">MRLTWASLALALVLVTGHEGDGEYAEDLCKDRNDRWSAYGTSCDRVKAMCEDDFYGDLVRSWCPVTCGSCQAHRSFPFQVQSNAILRRSANHEDNATGDNASNATEATKTCGSATCGGATGEGLEGLPDRGSEPAEFIETKELEKKTESAGFNRSLLLTLASASKASYASSAGTPSLTCTVKAWVRRCWPTFRGLGLPITPTSMRRAFYLWNPRGVQHCTGSRIRQRRTSRT</sequence>
<evidence type="ECO:0000259" key="2">
    <source>
        <dbReference type="Pfam" id="PF01549"/>
    </source>
</evidence>
<keyword evidence="1" id="KW-0732">Signal</keyword>